<dbReference type="EMBL" id="CP002390">
    <property type="protein sequence ID" value="EFE28970.1"/>
    <property type="molecule type" value="Genomic_DNA"/>
</dbReference>
<feature type="transmembrane region" description="Helical" evidence="1">
    <location>
        <begin position="13"/>
        <end position="33"/>
    </location>
</feature>
<dbReference type="Proteomes" id="UP000007468">
    <property type="component" value="Chromosome"/>
</dbReference>
<keyword evidence="3" id="KW-1185">Reference proteome</keyword>
<evidence type="ECO:0000256" key="1">
    <source>
        <dbReference type="SAM" id="Phobius"/>
    </source>
</evidence>
<dbReference type="RefSeq" id="WP_014262885.1">
    <property type="nucleotide sequence ID" value="NC_016630.1"/>
</dbReference>
<dbReference type="PATRIC" id="fig|546269.5.peg.1390"/>
<sequence>MKAALDSFFSMGMYAYFIIGMFLFSGVYAIFYMKMNKKAKEKWLDEHKGAVKVSLSTGTNLITSKQLLAEVVSGEAAVFTDKTSYVVYAMPGDIVLRVTYSYTRPGVLHKNVTTTWGPAKVNFHLEPNKEYALTFDKKEEEFKLEEI</sequence>
<accession>D6GQB7</accession>
<keyword evidence="1" id="KW-0812">Transmembrane</keyword>
<evidence type="ECO:0000313" key="3">
    <source>
        <dbReference type="Proteomes" id="UP000007468"/>
    </source>
</evidence>
<dbReference type="KEGG" id="faa:HMPREF0389_00892"/>
<protein>
    <submittedName>
        <fullName evidence="2">Uncharacterized protein</fullName>
    </submittedName>
</protein>
<gene>
    <name evidence="2" type="ordered locus">HMPREF0389_00892</name>
</gene>
<dbReference type="eggNOG" id="ENOG5032UVC">
    <property type="taxonomic scope" value="Bacteria"/>
</dbReference>
<name>D6GQB7_FILAD</name>
<proteinExistence type="predicted"/>
<keyword evidence="1" id="KW-0472">Membrane</keyword>
<dbReference type="AlphaFoldDB" id="D6GQB7"/>
<organism evidence="2 3">
    <name type="scientific">Filifactor alocis (strain ATCC 35896 / CCUG 47790 / D40 B5)</name>
    <name type="common">Fusobacterium alocis</name>
    <dbReference type="NCBI Taxonomy" id="546269"/>
    <lineage>
        <taxon>Bacteria</taxon>
        <taxon>Bacillati</taxon>
        <taxon>Bacillota</taxon>
        <taxon>Clostridia</taxon>
        <taxon>Peptostreptococcales</taxon>
        <taxon>Filifactoraceae</taxon>
        <taxon>Filifactor</taxon>
    </lineage>
</organism>
<keyword evidence="1" id="KW-1133">Transmembrane helix</keyword>
<evidence type="ECO:0000313" key="2">
    <source>
        <dbReference type="EMBL" id="EFE28970.1"/>
    </source>
</evidence>
<reference evidence="3" key="1">
    <citation type="submission" date="2010-12" db="EMBL/GenBank/DDBJ databases">
        <title>The genome sequence of Filifactor alocis strain ATCC 35896.</title>
        <authorList>
            <consortium name="The Broad Institute Genome Sequencing Platform"/>
            <person name="Ward D."/>
            <person name="Earl A."/>
            <person name="Feldgarden M."/>
            <person name="Young S.K."/>
            <person name="Gargeya S."/>
            <person name="Zeng Q."/>
            <person name="Alvarado L."/>
            <person name="Berlin A."/>
            <person name="Bochicchio J."/>
            <person name="Chapman S.B."/>
            <person name="Chen Z."/>
            <person name="Freedman E."/>
            <person name="Gellesch M."/>
            <person name="Goldberg J."/>
            <person name="Griggs A."/>
            <person name="Gujja S."/>
            <person name="Heilman E."/>
            <person name="Heiman D."/>
            <person name="Howarth C."/>
            <person name="Mehta T."/>
            <person name="Neiman D."/>
            <person name="Pearson M."/>
            <person name="Roberts A."/>
            <person name="Saif S."/>
            <person name="Shea T."/>
            <person name="Shenoy N."/>
            <person name="Sisk P."/>
            <person name="Stolte C."/>
            <person name="Sykes S."/>
            <person name="White J."/>
            <person name="Yandava C."/>
            <person name="Izard J."/>
            <person name="Blanton J.M."/>
            <person name="Baranova O.V."/>
            <person name="Tanner A.C."/>
            <person name="Dewhirst F.E."/>
            <person name="Haas B."/>
            <person name="Nusbaum C."/>
            <person name="Birren B."/>
        </authorList>
    </citation>
    <scope>NUCLEOTIDE SEQUENCE [LARGE SCALE GENOMIC DNA]</scope>
    <source>
        <strain evidence="3">ATCC 35896 / D40 B5</strain>
    </source>
</reference>
<dbReference type="OrthoDB" id="2083406at2"/>